<dbReference type="InterPro" id="IPR036097">
    <property type="entry name" value="HisK_dim/P_sf"/>
</dbReference>
<proteinExistence type="predicted"/>
<feature type="transmembrane region" description="Helical" evidence="6">
    <location>
        <begin position="126"/>
        <end position="148"/>
    </location>
</feature>
<feature type="transmembrane region" description="Helical" evidence="6">
    <location>
        <begin position="29"/>
        <end position="51"/>
    </location>
</feature>
<dbReference type="PROSITE" id="PS50109">
    <property type="entry name" value="HIS_KIN"/>
    <property type="match status" value="1"/>
</dbReference>
<feature type="transmembrane region" description="Helical" evidence="6">
    <location>
        <begin position="57"/>
        <end position="75"/>
    </location>
</feature>
<sequence>MNNLSILNLSLKKLLSTESDSLERVKIKILFSLLVLSLSKVLVVLFTAWYYQQDFQLNRSVFFGIIYFLLLKLLLSRKTSLSRISHMMVWMGLIVIWSNVLMVSGSLNLVAIQFTFMLIMSSFYLIGSRVAIIASILACLPIMINLVYDIKWVLNEYVSAPLASPGYEILVALNFLTVIVAHYFFNQAFSANIAKQIELNRKLEITAKEANQAAQSKSDFLSAMSHELRTPLNAVIGITDLFLANPKSDDNEENLRILKFSSMSLHALINDILDFNKLSSDKLNLDLQKVNLYELVSDVCSTMKFQFEQKHIDLKVSIDEQLQNLPVLSDATRITQILYNLIGNALKFTAKGSVTVSLKVVHQDTEQIGVVFSVADTGIGISKEQQQVVFEPFRQATTSISRNYGGTGLGLAIVRKLLSLFDSDIHLESIPYKGSNFYFNLNLLIDQSTDDLSIELDLLDKDLSEIRILVAEDHVMNRLLLQKVLNKWNNTPVFAENGREALEKLREDSFDIVLMDLYMPELDGYATAKHIRAMQDSRKSQIPILAFTATVSENLLADIQAAGMNDYLSKPFKPIELYQKLITWL</sequence>
<organism evidence="9 10">
    <name type="scientific">Pedobacter aquae</name>
    <dbReference type="NCBI Taxonomy" id="2605747"/>
    <lineage>
        <taxon>Bacteria</taxon>
        <taxon>Pseudomonadati</taxon>
        <taxon>Bacteroidota</taxon>
        <taxon>Sphingobacteriia</taxon>
        <taxon>Sphingobacteriales</taxon>
        <taxon>Sphingobacteriaceae</taxon>
        <taxon>Pedobacter</taxon>
    </lineage>
</organism>
<dbReference type="InterPro" id="IPR036890">
    <property type="entry name" value="HATPase_C_sf"/>
</dbReference>
<evidence type="ECO:0000256" key="1">
    <source>
        <dbReference type="ARBA" id="ARBA00000085"/>
    </source>
</evidence>
<protein>
    <recommendedName>
        <fullName evidence="2">histidine kinase</fullName>
        <ecNumber evidence="2">2.7.13.3</ecNumber>
    </recommendedName>
</protein>
<dbReference type="SMART" id="SM00448">
    <property type="entry name" value="REC"/>
    <property type="match status" value="1"/>
</dbReference>
<dbReference type="SUPFAM" id="SSF52172">
    <property type="entry name" value="CheY-like"/>
    <property type="match status" value="1"/>
</dbReference>
<feature type="domain" description="Response regulatory" evidence="8">
    <location>
        <begin position="467"/>
        <end position="585"/>
    </location>
</feature>
<dbReference type="InterPro" id="IPR011006">
    <property type="entry name" value="CheY-like_superfamily"/>
</dbReference>
<evidence type="ECO:0000259" key="8">
    <source>
        <dbReference type="PROSITE" id="PS50110"/>
    </source>
</evidence>
<dbReference type="Pfam" id="PF00072">
    <property type="entry name" value="Response_reg"/>
    <property type="match status" value="1"/>
</dbReference>
<dbReference type="SUPFAM" id="SSF55874">
    <property type="entry name" value="ATPase domain of HSP90 chaperone/DNA topoisomerase II/histidine kinase"/>
    <property type="match status" value="1"/>
</dbReference>
<dbReference type="InterPro" id="IPR005467">
    <property type="entry name" value="His_kinase_dom"/>
</dbReference>
<dbReference type="SMART" id="SM00387">
    <property type="entry name" value="HATPase_c"/>
    <property type="match status" value="1"/>
</dbReference>
<feature type="transmembrane region" description="Helical" evidence="6">
    <location>
        <begin position="87"/>
        <end position="120"/>
    </location>
</feature>
<dbReference type="PRINTS" id="PR00344">
    <property type="entry name" value="BCTRLSENSOR"/>
</dbReference>
<comment type="catalytic activity">
    <reaction evidence="1">
        <text>ATP + protein L-histidine = ADP + protein N-phospho-L-histidine.</text>
        <dbReference type="EC" id="2.7.13.3"/>
    </reaction>
</comment>
<evidence type="ECO:0000313" key="10">
    <source>
        <dbReference type="Proteomes" id="UP000323653"/>
    </source>
</evidence>
<evidence type="ECO:0000256" key="6">
    <source>
        <dbReference type="SAM" id="Phobius"/>
    </source>
</evidence>
<dbReference type="InterPro" id="IPR003661">
    <property type="entry name" value="HisK_dim/P_dom"/>
</dbReference>
<evidence type="ECO:0000259" key="7">
    <source>
        <dbReference type="PROSITE" id="PS50109"/>
    </source>
</evidence>
<keyword evidence="10" id="KW-1185">Reference proteome</keyword>
<evidence type="ECO:0000313" key="9">
    <source>
        <dbReference type="EMBL" id="QEK51536.1"/>
    </source>
</evidence>
<dbReference type="SMART" id="SM00388">
    <property type="entry name" value="HisKA"/>
    <property type="match status" value="1"/>
</dbReference>
<dbReference type="GO" id="GO:0000155">
    <property type="term" value="F:phosphorelay sensor kinase activity"/>
    <property type="evidence" value="ECO:0007669"/>
    <property type="project" value="InterPro"/>
</dbReference>
<dbReference type="InterPro" id="IPR003594">
    <property type="entry name" value="HATPase_dom"/>
</dbReference>
<dbReference type="InterPro" id="IPR004358">
    <property type="entry name" value="Sig_transdc_His_kin-like_C"/>
</dbReference>
<gene>
    <name evidence="9" type="ORF">FYC62_07570</name>
</gene>
<feature type="transmembrane region" description="Helical" evidence="6">
    <location>
        <begin position="169"/>
        <end position="185"/>
    </location>
</feature>
<keyword evidence="6" id="KW-1133">Transmembrane helix</keyword>
<dbReference type="SUPFAM" id="SSF47384">
    <property type="entry name" value="Homodimeric domain of signal transducing histidine kinase"/>
    <property type="match status" value="1"/>
</dbReference>
<evidence type="ECO:0000256" key="3">
    <source>
        <dbReference type="ARBA" id="ARBA00022553"/>
    </source>
</evidence>
<dbReference type="FunFam" id="3.30.565.10:FF:000010">
    <property type="entry name" value="Sensor histidine kinase RcsC"/>
    <property type="match status" value="1"/>
</dbReference>
<dbReference type="Gene3D" id="1.10.287.130">
    <property type="match status" value="1"/>
</dbReference>
<dbReference type="EMBL" id="CP043329">
    <property type="protein sequence ID" value="QEK51536.1"/>
    <property type="molecule type" value="Genomic_DNA"/>
</dbReference>
<evidence type="ECO:0000256" key="2">
    <source>
        <dbReference type="ARBA" id="ARBA00012438"/>
    </source>
</evidence>
<dbReference type="Gene3D" id="3.30.565.10">
    <property type="entry name" value="Histidine kinase-like ATPase, C-terminal domain"/>
    <property type="match status" value="1"/>
</dbReference>
<evidence type="ECO:0000256" key="5">
    <source>
        <dbReference type="PROSITE-ProRule" id="PRU00169"/>
    </source>
</evidence>
<evidence type="ECO:0000256" key="4">
    <source>
        <dbReference type="ARBA" id="ARBA00023012"/>
    </source>
</evidence>
<reference evidence="9 10" key="1">
    <citation type="submission" date="2019-08" db="EMBL/GenBank/DDBJ databases">
        <title>Pedobacter sp. nov., isolated from Han river, South Korea.</title>
        <authorList>
            <person name="Lee D.-H."/>
            <person name="Kim Y.-S."/>
            <person name="Hwang E.-M."/>
            <person name="Le Tran T.C."/>
            <person name="Cha C.-J."/>
        </authorList>
    </citation>
    <scope>NUCLEOTIDE SEQUENCE [LARGE SCALE GENOMIC DNA]</scope>
    <source>
        <strain evidence="9 10">CJ43</strain>
    </source>
</reference>
<dbReference type="InterPro" id="IPR001789">
    <property type="entry name" value="Sig_transdc_resp-reg_receiver"/>
</dbReference>
<dbReference type="CDD" id="cd00082">
    <property type="entry name" value="HisKA"/>
    <property type="match status" value="1"/>
</dbReference>
<dbReference type="EC" id="2.7.13.3" evidence="2"/>
<keyword evidence="3 5" id="KW-0597">Phosphoprotein</keyword>
<dbReference type="Pfam" id="PF00512">
    <property type="entry name" value="HisKA"/>
    <property type="match status" value="1"/>
</dbReference>
<name>A0A5C0VG80_9SPHI</name>
<feature type="domain" description="Histidine kinase" evidence="7">
    <location>
        <begin position="223"/>
        <end position="445"/>
    </location>
</feature>
<dbReference type="PANTHER" id="PTHR45339:SF1">
    <property type="entry name" value="HYBRID SIGNAL TRANSDUCTION HISTIDINE KINASE J"/>
    <property type="match status" value="1"/>
</dbReference>
<dbReference type="Proteomes" id="UP000323653">
    <property type="component" value="Chromosome"/>
</dbReference>
<dbReference type="KEGG" id="pej:FYC62_07570"/>
<accession>A0A5C0VG80</accession>
<dbReference type="CDD" id="cd17546">
    <property type="entry name" value="REC_hyHK_CKI1_RcsC-like"/>
    <property type="match status" value="1"/>
</dbReference>
<dbReference type="AlphaFoldDB" id="A0A5C0VG80"/>
<keyword evidence="4" id="KW-0902">Two-component regulatory system</keyword>
<dbReference type="Pfam" id="PF02518">
    <property type="entry name" value="HATPase_c"/>
    <property type="match status" value="1"/>
</dbReference>
<dbReference type="PROSITE" id="PS50110">
    <property type="entry name" value="RESPONSE_REGULATORY"/>
    <property type="match status" value="1"/>
</dbReference>
<dbReference type="PANTHER" id="PTHR45339">
    <property type="entry name" value="HYBRID SIGNAL TRANSDUCTION HISTIDINE KINASE J"/>
    <property type="match status" value="1"/>
</dbReference>
<feature type="modified residue" description="4-aspartylphosphate" evidence="5">
    <location>
        <position position="516"/>
    </location>
</feature>
<dbReference type="CDD" id="cd16922">
    <property type="entry name" value="HATPase_EvgS-ArcB-TorS-like"/>
    <property type="match status" value="1"/>
</dbReference>
<dbReference type="Gene3D" id="3.40.50.2300">
    <property type="match status" value="1"/>
</dbReference>
<keyword evidence="6" id="KW-0472">Membrane</keyword>
<keyword evidence="6" id="KW-0812">Transmembrane</keyword>